<protein>
    <submittedName>
        <fullName evidence="2">Uncharacterized protein</fullName>
    </submittedName>
</protein>
<keyword evidence="3" id="KW-1185">Reference proteome</keyword>
<organism evidence="2 3">
    <name type="scientific">Plakobranchus ocellatus</name>
    <dbReference type="NCBI Taxonomy" id="259542"/>
    <lineage>
        <taxon>Eukaryota</taxon>
        <taxon>Metazoa</taxon>
        <taxon>Spiralia</taxon>
        <taxon>Lophotrochozoa</taxon>
        <taxon>Mollusca</taxon>
        <taxon>Gastropoda</taxon>
        <taxon>Heterobranchia</taxon>
        <taxon>Euthyneura</taxon>
        <taxon>Panpulmonata</taxon>
        <taxon>Sacoglossa</taxon>
        <taxon>Placobranchoidea</taxon>
        <taxon>Plakobranchidae</taxon>
        <taxon>Plakobranchus</taxon>
    </lineage>
</organism>
<proteinExistence type="predicted"/>
<name>A0AAV4BFI2_9GAST</name>
<accession>A0AAV4BFI2</accession>
<reference evidence="2 3" key="1">
    <citation type="journal article" date="2021" name="Elife">
        <title>Chloroplast acquisition without the gene transfer in kleptoplastic sea slugs, Plakobranchus ocellatus.</title>
        <authorList>
            <person name="Maeda T."/>
            <person name="Takahashi S."/>
            <person name="Yoshida T."/>
            <person name="Shimamura S."/>
            <person name="Takaki Y."/>
            <person name="Nagai Y."/>
            <person name="Toyoda A."/>
            <person name="Suzuki Y."/>
            <person name="Arimoto A."/>
            <person name="Ishii H."/>
            <person name="Satoh N."/>
            <person name="Nishiyama T."/>
            <person name="Hasebe M."/>
            <person name="Maruyama T."/>
            <person name="Minagawa J."/>
            <person name="Obokata J."/>
            <person name="Shigenobu S."/>
        </authorList>
    </citation>
    <scope>NUCLEOTIDE SEQUENCE [LARGE SCALE GENOMIC DNA]</scope>
</reference>
<dbReference type="Proteomes" id="UP000735302">
    <property type="component" value="Unassembled WGS sequence"/>
</dbReference>
<feature type="region of interest" description="Disordered" evidence="1">
    <location>
        <begin position="79"/>
        <end position="168"/>
    </location>
</feature>
<feature type="region of interest" description="Disordered" evidence="1">
    <location>
        <begin position="38"/>
        <end position="66"/>
    </location>
</feature>
<evidence type="ECO:0000313" key="2">
    <source>
        <dbReference type="EMBL" id="GFO17566.1"/>
    </source>
</evidence>
<comment type="caution">
    <text evidence="2">The sequence shown here is derived from an EMBL/GenBank/DDBJ whole genome shotgun (WGS) entry which is preliminary data.</text>
</comment>
<feature type="compositionally biased region" description="Polar residues" evidence="1">
    <location>
        <begin position="38"/>
        <end position="53"/>
    </location>
</feature>
<feature type="compositionally biased region" description="Basic and acidic residues" evidence="1">
    <location>
        <begin position="85"/>
        <end position="128"/>
    </location>
</feature>
<sequence>MTSRLGSVGQRCPPVSGEGSGLGGMLMSDSHYCQAVTTSTSRIHPSPHTGRTSRQTRRPHCGVGLSIIPNTGGLRWVEVEDNSTWEEKEVEDSRRRSRRDDSAGKEVGIEDNSQVEKEMSPCPDERQSIGDNLPWSPLTTRGNHGGAYSSPGPTRGHSKANGIIGINP</sequence>
<dbReference type="AlphaFoldDB" id="A0AAV4BFI2"/>
<gene>
    <name evidence="2" type="ORF">PoB_004407100</name>
</gene>
<evidence type="ECO:0000256" key="1">
    <source>
        <dbReference type="SAM" id="MobiDB-lite"/>
    </source>
</evidence>
<evidence type="ECO:0000313" key="3">
    <source>
        <dbReference type="Proteomes" id="UP000735302"/>
    </source>
</evidence>
<feature type="region of interest" description="Disordered" evidence="1">
    <location>
        <begin position="1"/>
        <end position="23"/>
    </location>
</feature>
<dbReference type="EMBL" id="BLXT01004835">
    <property type="protein sequence ID" value="GFO17566.1"/>
    <property type="molecule type" value="Genomic_DNA"/>
</dbReference>